<keyword evidence="9" id="KW-1185">Reference proteome</keyword>
<name>A0A370QKJ5_9FLAO</name>
<dbReference type="CDD" id="cd02440">
    <property type="entry name" value="AdoMet_MTases"/>
    <property type="match status" value="1"/>
</dbReference>
<dbReference type="EC" id="2.1.1.223" evidence="6"/>
<protein>
    <recommendedName>
        <fullName evidence="6">tRNA1(Val) (adenine(37)-N6)-methyltransferase</fullName>
        <ecNumber evidence="6">2.1.1.223</ecNumber>
    </recommendedName>
    <alternativeName>
        <fullName evidence="6">tRNA m6A37 methyltransferase</fullName>
    </alternativeName>
</protein>
<accession>A0A370QKJ5</accession>
<evidence type="ECO:0000313" key="9">
    <source>
        <dbReference type="Proteomes" id="UP000255317"/>
    </source>
</evidence>
<dbReference type="Gene3D" id="3.40.50.150">
    <property type="entry name" value="Vaccinia Virus protein VP39"/>
    <property type="match status" value="1"/>
</dbReference>
<reference evidence="8 9" key="1">
    <citation type="submission" date="2018-07" db="EMBL/GenBank/DDBJ databases">
        <title>Genomic Encyclopedia of Type Strains, Phase IV (KMG-IV): sequencing the most valuable type-strain genomes for metagenomic binning, comparative biology and taxonomic classification.</title>
        <authorList>
            <person name="Goeker M."/>
        </authorList>
    </citation>
    <scope>NUCLEOTIDE SEQUENCE [LARGE SCALE GENOMIC DNA]</scope>
    <source>
        <strain evidence="8 9">DSM 101478</strain>
    </source>
</reference>
<dbReference type="AlphaFoldDB" id="A0A370QKJ5"/>
<dbReference type="GO" id="GO:0008033">
    <property type="term" value="P:tRNA processing"/>
    <property type="evidence" value="ECO:0007669"/>
    <property type="project" value="UniProtKB-UniRule"/>
</dbReference>
<keyword evidence="2 6" id="KW-0489">Methyltransferase</keyword>
<dbReference type="PANTHER" id="PTHR47739:SF1">
    <property type="entry name" value="TRNA1(VAL) (ADENINE(37)-N6)-METHYLTRANSFERASE"/>
    <property type="match status" value="1"/>
</dbReference>
<evidence type="ECO:0000259" key="7">
    <source>
        <dbReference type="Pfam" id="PF05175"/>
    </source>
</evidence>
<comment type="similarity">
    <text evidence="6">Belongs to the methyltransferase superfamily. tRNA (adenine-N(6)-)-methyltransferase family.</text>
</comment>
<dbReference type="GO" id="GO:0005737">
    <property type="term" value="C:cytoplasm"/>
    <property type="evidence" value="ECO:0007669"/>
    <property type="project" value="UniProtKB-SubCell"/>
</dbReference>
<dbReference type="GO" id="GO:0003676">
    <property type="term" value="F:nucleic acid binding"/>
    <property type="evidence" value="ECO:0007669"/>
    <property type="project" value="InterPro"/>
</dbReference>
<keyword evidence="5 6" id="KW-0819">tRNA processing</keyword>
<dbReference type="GO" id="GO:0016430">
    <property type="term" value="F:tRNA (adenine-N6)-methyltransferase activity"/>
    <property type="evidence" value="ECO:0007669"/>
    <property type="project" value="UniProtKB-UniRule"/>
</dbReference>
<dbReference type="EMBL" id="QRAO01000001">
    <property type="protein sequence ID" value="RDK88859.1"/>
    <property type="molecule type" value="Genomic_DNA"/>
</dbReference>
<dbReference type="PROSITE" id="PS01131">
    <property type="entry name" value="RRNA_A_DIMETH"/>
    <property type="match status" value="1"/>
</dbReference>
<keyword evidence="3 6" id="KW-0808">Transferase</keyword>
<dbReference type="Pfam" id="PF05175">
    <property type="entry name" value="MTS"/>
    <property type="match status" value="1"/>
</dbReference>
<dbReference type="HAMAP" id="MF_01872">
    <property type="entry name" value="tRNA_methyltr_YfiC"/>
    <property type="match status" value="1"/>
</dbReference>
<keyword evidence="1 6" id="KW-0963">Cytoplasm</keyword>
<evidence type="ECO:0000256" key="3">
    <source>
        <dbReference type="ARBA" id="ARBA00022679"/>
    </source>
</evidence>
<proteinExistence type="inferred from homology"/>
<dbReference type="PROSITE" id="PS00092">
    <property type="entry name" value="N6_MTASE"/>
    <property type="match status" value="1"/>
</dbReference>
<evidence type="ECO:0000256" key="6">
    <source>
        <dbReference type="HAMAP-Rule" id="MF_01872"/>
    </source>
</evidence>
<dbReference type="InterPro" id="IPR007848">
    <property type="entry name" value="Small_mtfrase_dom"/>
</dbReference>
<dbReference type="InterPro" id="IPR022882">
    <property type="entry name" value="tRNA_adenine-N6_MeTrfase"/>
</dbReference>
<sequence>MAHKPFQFKQFTVSQDRCAMKIGTDGVLLGAWVSLLNNPESILDIGAGTGVISLQLSQRSLAQTIDAIEIDEDAYEQCTENFENSPWADRLFCYHASIQEFVSEIDERYDLIVSNPPFHAPLSGEMSKAEGDNTIPENRKVARFTDSLPFQHLIVSVAHLLSTHGTFAVILPKNEEEKFVEMAEHYELFPKRICRVKGSPTSEVKRSLMEFTFQQQKPSIETLTIETQRHVYTKEYIELMQDFYLKM</sequence>
<dbReference type="InterPro" id="IPR029063">
    <property type="entry name" value="SAM-dependent_MTases_sf"/>
</dbReference>
<organism evidence="8 9">
    <name type="scientific">Marinirhabdus gelatinilytica</name>
    <dbReference type="NCBI Taxonomy" id="1703343"/>
    <lineage>
        <taxon>Bacteria</taxon>
        <taxon>Pseudomonadati</taxon>
        <taxon>Bacteroidota</taxon>
        <taxon>Flavobacteriia</taxon>
        <taxon>Flavobacteriales</taxon>
        <taxon>Flavobacteriaceae</taxon>
    </lineage>
</organism>
<dbReference type="PANTHER" id="PTHR47739">
    <property type="entry name" value="TRNA1(VAL) (ADENINE(37)-N6)-METHYLTRANSFERASE"/>
    <property type="match status" value="1"/>
</dbReference>
<dbReference type="SUPFAM" id="SSF53335">
    <property type="entry name" value="S-adenosyl-L-methionine-dependent methyltransferases"/>
    <property type="match status" value="1"/>
</dbReference>
<dbReference type="InterPro" id="IPR002052">
    <property type="entry name" value="DNA_methylase_N6_adenine_CS"/>
</dbReference>
<feature type="domain" description="Methyltransferase small" evidence="7">
    <location>
        <begin position="38"/>
        <end position="123"/>
    </location>
</feature>
<comment type="caution">
    <text evidence="8">The sequence shown here is derived from an EMBL/GenBank/DDBJ whole genome shotgun (WGS) entry which is preliminary data.</text>
</comment>
<dbReference type="OrthoDB" id="5383291at2"/>
<dbReference type="Proteomes" id="UP000255317">
    <property type="component" value="Unassembled WGS sequence"/>
</dbReference>
<evidence type="ECO:0000256" key="5">
    <source>
        <dbReference type="ARBA" id="ARBA00022694"/>
    </source>
</evidence>
<evidence type="ECO:0000256" key="1">
    <source>
        <dbReference type="ARBA" id="ARBA00022490"/>
    </source>
</evidence>
<gene>
    <name evidence="8" type="ORF">C8D94_101736</name>
</gene>
<dbReference type="PRINTS" id="PR00507">
    <property type="entry name" value="N12N6MTFRASE"/>
</dbReference>
<evidence type="ECO:0000256" key="2">
    <source>
        <dbReference type="ARBA" id="ARBA00022603"/>
    </source>
</evidence>
<dbReference type="InterPro" id="IPR050210">
    <property type="entry name" value="tRNA_Adenine-N(6)_MTase"/>
</dbReference>
<dbReference type="InterPro" id="IPR020596">
    <property type="entry name" value="rRNA_Ade_Mease_Trfase_CS"/>
</dbReference>
<evidence type="ECO:0000256" key="4">
    <source>
        <dbReference type="ARBA" id="ARBA00022691"/>
    </source>
</evidence>
<comment type="function">
    <text evidence="6">Specifically methylates the adenine in position 37 of tRNA(1)(Val) (anticodon cmo5UAC).</text>
</comment>
<evidence type="ECO:0000313" key="8">
    <source>
        <dbReference type="EMBL" id="RDK88859.1"/>
    </source>
</evidence>
<keyword evidence="4 6" id="KW-0949">S-adenosyl-L-methionine</keyword>
<comment type="subcellular location">
    <subcellularLocation>
        <location evidence="6">Cytoplasm</location>
    </subcellularLocation>
</comment>
<dbReference type="GO" id="GO:0000179">
    <property type="term" value="F:rRNA (adenine-N6,N6-)-dimethyltransferase activity"/>
    <property type="evidence" value="ECO:0007669"/>
    <property type="project" value="InterPro"/>
</dbReference>
<comment type="catalytic activity">
    <reaction evidence="6">
        <text>adenosine(37) in tRNA1(Val) + S-adenosyl-L-methionine = N(6)-methyladenosine(37) in tRNA1(Val) + S-adenosyl-L-homocysteine + H(+)</text>
        <dbReference type="Rhea" id="RHEA:43160"/>
        <dbReference type="Rhea" id="RHEA-COMP:10369"/>
        <dbReference type="Rhea" id="RHEA-COMP:10370"/>
        <dbReference type="ChEBI" id="CHEBI:15378"/>
        <dbReference type="ChEBI" id="CHEBI:57856"/>
        <dbReference type="ChEBI" id="CHEBI:59789"/>
        <dbReference type="ChEBI" id="CHEBI:74411"/>
        <dbReference type="ChEBI" id="CHEBI:74449"/>
        <dbReference type="EC" id="2.1.1.223"/>
    </reaction>
</comment>